<feature type="compositionally biased region" description="Basic and acidic residues" evidence="1">
    <location>
        <begin position="1137"/>
        <end position="1171"/>
    </location>
</feature>
<keyword evidence="4" id="KW-0808">Transferase</keyword>
<dbReference type="EMBL" id="CM000785">
    <property type="protein sequence ID" value="AQL08855.1"/>
    <property type="molecule type" value="Genomic_DNA"/>
</dbReference>
<dbReference type="InterPro" id="IPR058920">
    <property type="entry name" value="PAP-OAS1-bd-rel"/>
</dbReference>
<dbReference type="FunFam" id="3.30.460.10:FF:000046">
    <property type="entry name" value="PAP/OAS1 substrate-binding domain superfamily"/>
    <property type="match status" value="1"/>
</dbReference>
<reference evidence="4" key="1">
    <citation type="submission" date="2015-12" db="EMBL/GenBank/DDBJ databases">
        <title>Update maize B73 reference genome by single molecule sequencing technologies.</title>
        <authorList>
            <consortium name="Maize Genome Sequencing Project"/>
            <person name="Ware D."/>
        </authorList>
    </citation>
    <scope>NUCLEOTIDE SEQUENCE</scope>
    <source>
        <tissue evidence="4">Seedling</tissue>
    </source>
</reference>
<sequence length="1295" mass="143559">MGMVPNGLLPSASAGMTRRLDPERWAVAEDRTAELIACIQPNVYSEGRRLAVYHYVQRLIMNCLSCQVFTFGSVPLKTYLPDGDIDVTAFSNSEELKEIWANLVRDALEREEKDENAEFHVKEVQYIQAEVKIIKCLVENIVVDISFNQVGGLCTLCFLEEIDNLISQNHLFKRSIILIKAWCFYESRILGAHHGLISTYALETLVLYIFHIFNNSFTGPLEVLYRFLEFFSNFDWEKFCLSLWGPVPISSLPDTCSSAYGVVPHTQENQGQPFVSKHFNVIDPLRTNNNLGRSVSKGNFFRIRSAFAYGAKRLGKLLECPKEALIPELNQFFTNTWIRHGSGSRPDVPIPSLVDVRPMKVVSSVVSSSQRSLAAFKKKVENPKLHVNQDNLRPNQDNLTGVGDIHYRNLPRTVNPSVSHVQHQKSYTPQGNAKVSEQLERNNSDGLMQSARDKRVPNGLFVNDRNGQNRSRFARTRSSPELTDSSTEGFRGRRTNAVGMEKSFGVDYSRRNILIPEVSSNHSTKSSQDESVSSMNGSSHPSALAASDSNSVSSSFRDDNGFVMNEELPSVSESSDMHHDEQVLANLMESMKLHGFNGQIQLPMQIPSHLSVAHPPLLAPTTYSQKHLAGVPPANLIGTPWLPNMQFLHGFVPPMAHYIHNPNFAPNIEDGTETEKPNTSDVNHDAGKTWQEYGVGFSRHFDPEARDPHFYGIDGKEHSSLPNGVPGAPLERQMKFTVENNVVGDETYTGMFQIHTGREPAVDYSKRSGYGNVPSSHASSSKGKTLDSSSWDEMTVNTTIPPRENWGKRPAFVAPATTTHGNTGWQMGNITEHLAAEVNDGPRNGTVVPIITEASEIVTGSDSFSSKSRTSQVPNELDPSQVGMPNPVFTPFLIGSPQHRQADSSGLTFVPTGPPVPFVVLPFVPGNNDGSGPQFERSEGIDQLPANTVGQFFGSLNDVHQQDSSAISTVSSSTMTEPSGEHKPDILHSDFVSHWHNLQYGRLCQNPRPMGPVLYPVPVPPMYLQGHVPWDGPGRPAAPNVNWTQMVGGQRVFPVMPVQPATERTGVFQHYGEDAPRYRGGTGTYLPNPKVHFRDRHSNSRNYRGGYNGDRGDYNDKEGSWINSKQRNPNRGYGRSQSERSGMRSDRQVTDESRSDRQRRTYRNDSYRHEASSQYLVQGQPFGSTSSMRKPGNTVHGVYTPPSTYSNGTSALSGPPGPPFFMVYSYEQGSNHAASSSEPIEFGSLGPLPAADGDDIPRSTRQVMPNGFYGQRRGRYRGGSSHSSPDQPSSPQPRR</sequence>
<feature type="compositionally biased region" description="Basic and acidic residues" evidence="1">
    <location>
        <begin position="1110"/>
        <end position="1119"/>
    </location>
</feature>
<dbReference type="Pfam" id="PF22600">
    <property type="entry name" value="MTPAP-like_central"/>
    <property type="match status" value="1"/>
</dbReference>
<organism evidence="4">
    <name type="scientific">Zea mays</name>
    <name type="common">Maize</name>
    <dbReference type="NCBI Taxonomy" id="4577"/>
    <lineage>
        <taxon>Eukaryota</taxon>
        <taxon>Viridiplantae</taxon>
        <taxon>Streptophyta</taxon>
        <taxon>Embryophyta</taxon>
        <taxon>Tracheophyta</taxon>
        <taxon>Spermatophyta</taxon>
        <taxon>Magnoliopsida</taxon>
        <taxon>Liliopsida</taxon>
        <taxon>Poales</taxon>
        <taxon>Poaceae</taxon>
        <taxon>PACMAD clade</taxon>
        <taxon>Panicoideae</taxon>
        <taxon>Andropogonodae</taxon>
        <taxon>Andropogoneae</taxon>
        <taxon>Tripsacinae</taxon>
        <taxon>Zea</taxon>
    </lineage>
</organism>
<feature type="region of interest" description="Disordered" evidence="1">
    <location>
        <begin position="860"/>
        <end position="884"/>
    </location>
</feature>
<dbReference type="Pfam" id="PF26180">
    <property type="entry name" value="PAP-OAS1"/>
    <property type="match status" value="1"/>
</dbReference>
<dbReference type="CDD" id="cd05402">
    <property type="entry name" value="NT_PAP_TUTase"/>
    <property type="match status" value="1"/>
</dbReference>
<feature type="compositionally biased region" description="Low complexity" evidence="1">
    <location>
        <begin position="779"/>
        <end position="789"/>
    </location>
</feature>
<dbReference type="InterPro" id="IPR043519">
    <property type="entry name" value="NT_sf"/>
</dbReference>
<feature type="compositionally biased region" description="Low complexity" evidence="1">
    <location>
        <begin position="1278"/>
        <end position="1287"/>
    </location>
</feature>
<dbReference type="InterPro" id="IPR058921">
    <property type="entry name" value="PAP/OAS1-rel"/>
</dbReference>
<feature type="region of interest" description="Disordered" evidence="1">
    <location>
        <begin position="763"/>
        <end position="791"/>
    </location>
</feature>
<feature type="domain" description="PAP/OAS1 substrate-binding-related" evidence="3">
    <location>
        <begin position="166"/>
        <end position="256"/>
    </location>
</feature>
<feature type="compositionally biased region" description="Low complexity" evidence="1">
    <location>
        <begin position="542"/>
        <end position="555"/>
    </location>
</feature>
<gene>
    <name evidence="4" type="ORF">ZEAMMB73_Zm00001d048115</name>
</gene>
<accession>A0A1D6PHN1</accession>
<dbReference type="InterPro" id="IPR054708">
    <property type="entry name" value="MTPAP-like_central"/>
</dbReference>
<dbReference type="SUPFAM" id="SSF81301">
    <property type="entry name" value="Nucleotidyltransferase"/>
    <property type="match status" value="1"/>
</dbReference>
<feature type="compositionally biased region" description="Polar residues" evidence="1">
    <location>
        <begin position="1172"/>
        <end position="1188"/>
    </location>
</feature>
<dbReference type="SUPFAM" id="SSF81631">
    <property type="entry name" value="PAP/OAS1 substrate-binding domain"/>
    <property type="match status" value="1"/>
</dbReference>
<feature type="compositionally biased region" description="Polar residues" evidence="1">
    <location>
        <begin position="1121"/>
        <end position="1136"/>
    </location>
</feature>
<feature type="region of interest" description="Disordered" evidence="1">
    <location>
        <begin position="517"/>
        <end position="560"/>
    </location>
</feature>
<feature type="region of interest" description="Disordered" evidence="1">
    <location>
        <begin position="445"/>
        <end position="496"/>
    </location>
</feature>
<evidence type="ECO:0000256" key="1">
    <source>
        <dbReference type="SAM" id="MobiDB-lite"/>
    </source>
</evidence>
<feature type="compositionally biased region" description="Polar residues" evidence="1">
    <location>
        <begin position="465"/>
        <end position="488"/>
    </location>
</feature>
<evidence type="ECO:0000259" key="3">
    <source>
        <dbReference type="Pfam" id="PF26180"/>
    </source>
</evidence>
<dbReference type="PANTHER" id="PTHR45979">
    <property type="entry name" value="PAP/OAS1 SUBSTRATE-BINDING DOMAIN SUPERFAMILY"/>
    <property type="match status" value="1"/>
</dbReference>
<dbReference type="ExpressionAtlas" id="A0A1D6PHN1">
    <property type="expression patterns" value="baseline and differential"/>
</dbReference>
<evidence type="ECO:0000259" key="2">
    <source>
        <dbReference type="Pfam" id="PF22600"/>
    </source>
</evidence>
<name>A0A1D6PHN1_MAIZE</name>
<feature type="compositionally biased region" description="Polar residues" evidence="1">
    <location>
        <begin position="860"/>
        <end position="874"/>
    </location>
</feature>
<proteinExistence type="predicted"/>
<feature type="region of interest" description="Disordered" evidence="1">
    <location>
        <begin position="1233"/>
        <end position="1295"/>
    </location>
</feature>
<dbReference type="PANTHER" id="PTHR45979:SF30">
    <property type="entry name" value="NUCLEOTIDYLTRANSFERASE"/>
    <property type="match status" value="1"/>
</dbReference>
<protein>
    <submittedName>
        <fullName evidence="4">Nucleotidyltransferase</fullName>
    </submittedName>
</protein>
<evidence type="ECO:0000313" key="4">
    <source>
        <dbReference type="EMBL" id="AQL08855.1"/>
    </source>
</evidence>
<feature type="region of interest" description="Disordered" evidence="1">
    <location>
        <begin position="1072"/>
        <end position="1201"/>
    </location>
</feature>
<dbReference type="GO" id="GO:0016740">
    <property type="term" value="F:transferase activity"/>
    <property type="evidence" value="ECO:0007669"/>
    <property type="project" value="UniProtKB-KW"/>
</dbReference>
<feature type="domain" description="Poly(A) RNA polymerase mitochondrial-like central palm" evidence="2">
    <location>
        <begin position="34"/>
        <end position="153"/>
    </location>
</feature>
<dbReference type="Gene3D" id="1.10.1410.10">
    <property type="match status" value="1"/>
</dbReference>
<dbReference type="Gene3D" id="3.30.460.10">
    <property type="entry name" value="Beta Polymerase, domain 2"/>
    <property type="match status" value="1"/>
</dbReference>
<feature type="compositionally biased region" description="Polar residues" evidence="1">
    <location>
        <begin position="518"/>
        <end position="541"/>
    </location>
</feature>